<dbReference type="PANTHER" id="PTHR23028:SF53">
    <property type="entry name" value="ACYL_TRANSF_3 DOMAIN-CONTAINING PROTEIN"/>
    <property type="match status" value="1"/>
</dbReference>
<protein>
    <submittedName>
        <fullName evidence="3">Acyltransferase</fullName>
    </submittedName>
</protein>
<feature type="transmembrane region" description="Helical" evidence="1">
    <location>
        <begin position="20"/>
        <end position="53"/>
    </location>
</feature>
<dbReference type="InterPro" id="IPR050879">
    <property type="entry name" value="Acyltransferase_3"/>
</dbReference>
<keyword evidence="1" id="KW-0812">Transmembrane</keyword>
<evidence type="ECO:0000259" key="2">
    <source>
        <dbReference type="Pfam" id="PF01757"/>
    </source>
</evidence>
<evidence type="ECO:0000313" key="4">
    <source>
        <dbReference type="Proteomes" id="UP000480410"/>
    </source>
</evidence>
<proteinExistence type="predicted"/>
<keyword evidence="3" id="KW-0012">Acyltransferase</keyword>
<dbReference type="Pfam" id="PF01757">
    <property type="entry name" value="Acyl_transf_3"/>
    <property type="match status" value="1"/>
</dbReference>
<sequence length="124" mass="13488">MHITQNNTPSFRKDINGLRAIAVIAVIFYHFSVSGFGGGFVGVDIFFVISGFLMTRIITERLAAKTFSLTGFYLARAKNRPSPYCTVRHPAAGRLVFFAACGAQRAGLTSKIEPAVHVQSALHV</sequence>
<comment type="caution">
    <text evidence="3">The sequence shown here is derived from an EMBL/GenBank/DDBJ whole genome shotgun (WGS) entry which is preliminary data.</text>
</comment>
<dbReference type="InterPro" id="IPR002656">
    <property type="entry name" value="Acyl_transf_3_dom"/>
</dbReference>
<organism evidence="3 4">
    <name type="scientific">Pseudomonas brassicae</name>
    <dbReference type="NCBI Taxonomy" id="2708063"/>
    <lineage>
        <taxon>Bacteria</taxon>
        <taxon>Pseudomonadati</taxon>
        <taxon>Pseudomonadota</taxon>
        <taxon>Gammaproteobacteria</taxon>
        <taxon>Pseudomonadales</taxon>
        <taxon>Pseudomonadaceae</taxon>
        <taxon>Pseudomonas</taxon>
    </lineage>
</organism>
<dbReference type="GO" id="GO:0016020">
    <property type="term" value="C:membrane"/>
    <property type="evidence" value="ECO:0007669"/>
    <property type="project" value="TreeGrafter"/>
</dbReference>
<dbReference type="GO" id="GO:0016747">
    <property type="term" value="F:acyltransferase activity, transferring groups other than amino-acyl groups"/>
    <property type="evidence" value="ECO:0007669"/>
    <property type="project" value="InterPro"/>
</dbReference>
<dbReference type="Proteomes" id="UP000480410">
    <property type="component" value="Unassembled WGS sequence"/>
</dbReference>
<evidence type="ECO:0000256" key="1">
    <source>
        <dbReference type="SAM" id="Phobius"/>
    </source>
</evidence>
<evidence type="ECO:0000313" key="3">
    <source>
        <dbReference type="EMBL" id="NER61103.1"/>
    </source>
</evidence>
<dbReference type="PANTHER" id="PTHR23028">
    <property type="entry name" value="ACETYLTRANSFERASE"/>
    <property type="match status" value="1"/>
</dbReference>
<accession>A0A6M0CXI2</accession>
<dbReference type="EMBL" id="JAAHBV010000347">
    <property type="protein sequence ID" value="NER61103.1"/>
    <property type="molecule type" value="Genomic_DNA"/>
</dbReference>
<keyword evidence="1" id="KW-1133">Transmembrane helix</keyword>
<name>A0A6M0CXI2_9PSED</name>
<keyword evidence="3" id="KW-0808">Transferase</keyword>
<keyword evidence="1" id="KW-0472">Membrane</keyword>
<gene>
    <name evidence="3" type="ORF">G3435_16235</name>
</gene>
<dbReference type="GO" id="GO:0009103">
    <property type="term" value="P:lipopolysaccharide biosynthetic process"/>
    <property type="evidence" value="ECO:0007669"/>
    <property type="project" value="TreeGrafter"/>
</dbReference>
<reference evidence="3 4" key="1">
    <citation type="submission" date="2020-02" db="EMBL/GenBank/DDBJ databases">
        <title>Broccoli isolated Pseudomonas sp.</title>
        <authorList>
            <person name="Fujikawa T."/>
            <person name="Sawada H."/>
        </authorList>
    </citation>
    <scope>NUCLEOTIDE SEQUENCE [LARGE SCALE GENOMIC DNA]</scope>
    <source>
        <strain evidence="3 4">MAFF212428</strain>
    </source>
</reference>
<dbReference type="AlphaFoldDB" id="A0A6M0CXI2"/>
<feature type="domain" description="Acyltransferase 3" evidence="2">
    <location>
        <begin position="13"/>
        <end position="78"/>
    </location>
</feature>